<dbReference type="GO" id="GO:0005634">
    <property type="term" value="C:nucleus"/>
    <property type="evidence" value="ECO:0007669"/>
    <property type="project" value="UniProtKB-SubCell"/>
</dbReference>
<dbReference type="InterPro" id="IPR004827">
    <property type="entry name" value="bZIP"/>
</dbReference>
<dbReference type="GO" id="GO:0003677">
    <property type="term" value="F:DNA binding"/>
    <property type="evidence" value="ECO:0007669"/>
    <property type="project" value="UniProtKB-KW"/>
</dbReference>
<accession>A0AAX6EA60</accession>
<dbReference type="Pfam" id="PF00170">
    <property type="entry name" value="bZIP_1"/>
    <property type="match status" value="1"/>
</dbReference>
<feature type="compositionally biased region" description="Basic and acidic residues" evidence="8">
    <location>
        <begin position="7"/>
        <end position="16"/>
    </location>
</feature>
<protein>
    <submittedName>
        <fullName evidence="10">ABA response element binding factor</fullName>
    </submittedName>
</protein>
<keyword evidence="2" id="KW-0938">Abscisic acid signaling pathway</keyword>
<reference evidence="10" key="2">
    <citation type="submission" date="2023-04" db="EMBL/GenBank/DDBJ databases">
        <authorList>
            <person name="Bruccoleri R.E."/>
            <person name="Oakeley E.J."/>
            <person name="Faust A.-M."/>
            <person name="Dessus-Babus S."/>
            <person name="Altorfer M."/>
            <person name="Burckhardt D."/>
            <person name="Oertli M."/>
            <person name="Naumann U."/>
            <person name="Petersen F."/>
            <person name="Wong J."/>
        </authorList>
    </citation>
    <scope>NUCLEOTIDE SEQUENCE</scope>
    <source>
        <strain evidence="10">GSM-AAB239-AS_SAM_17_03QT</strain>
        <tissue evidence="10">Leaf</tissue>
    </source>
</reference>
<evidence type="ECO:0000256" key="3">
    <source>
        <dbReference type="ARBA" id="ARBA00023015"/>
    </source>
</evidence>
<dbReference type="SUPFAM" id="SSF57959">
    <property type="entry name" value="Leucine zipper domain"/>
    <property type="match status" value="1"/>
</dbReference>
<dbReference type="EMBL" id="JANAVB010038615">
    <property type="protein sequence ID" value="KAJ6800861.1"/>
    <property type="molecule type" value="Genomic_DNA"/>
</dbReference>
<reference evidence="10" key="1">
    <citation type="journal article" date="2023" name="GigaByte">
        <title>Genome assembly of the bearded iris, Iris pallida Lam.</title>
        <authorList>
            <person name="Bruccoleri R.E."/>
            <person name="Oakeley E.J."/>
            <person name="Faust A.M.E."/>
            <person name="Altorfer M."/>
            <person name="Dessus-Babus S."/>
            <person name="Burckhardt D."/>
            <person name="Oertli M."/>
            <person name="Naumann U."/>
            <person name="Petersen F."/>
            <person name="Wong J."/>
        </authorList>
    </citation>
    <scope>NUCLEOTIDE SEQUENCE</scope>
    <source>
        <strain evidence="10">GSM-AAB239-AS_SAM_17_03QT</strain>
    </source>
</reference>
<feature type="region of interest" description="Disordered" evidence="8">
    <location>
        <begin position="259"/>
        <end position="302"/>
    </location>
</feature>
<keyword evidence="11" id="KW-1185">Reference proteome</keyword>
<dbReference type="GO" id="GO:0003700">
    <property type="term" value="F:DNA-binding transcription factor activity"/>
    <property type="evidence" value="ECO:0007669"/>
    <property type="project" value="InterPro"/>
</dbReference>
<keyword evidence="3" id="KW-0805">Transcription regulation</keyword>
<evidence type="ECO:0000256" key="5">
    <source>
        <dbReference type="ARBA" id="ARBA00023163"/>
    </source>
</evidence>
<evidence type="ECO:0000259" key="9">
    <source>
        <dbReference type="PROSITE" id="PS50217"/>
    </source>
</evidence>
<dbReference type="PROSITE" id="PS50217">
    <property type="entry name" value="BZIP"/>
    <property type="match status" value="1"/>
</dbReference>
<dbReference type="PROSITE" id="PS00036">
    <property type="entry name" value="BZIP_BASIC"/>
    <property type="match status" value="1"/>
</dbReference>
<evidence type="ECO:0000256" key="1">
    <source>
        <dbReference type="ARBA" id="ARBA00004123"/>
    </source>
</evidence>
<keyword evidence="5" id="KW-0804">Transcription</keyword>
<feature type="domain" description="BZIP" evidence="9">
    <location>
        <begin position="312"/>
        <end position="357"/>
    </location>
</feature>
<dbReference type="CDD" id="cd14707">
    <property type="entry name" value="bZIP_plant_BZIP46"/>
    <property type="match status" value="1"/>
</dbReference>
<dbReference type="Proteomes" id="UP001140949">
    <property type="component" value="Unassembled WGS sequence"/>
</dbReference>
<comment type="subcellular location">
    <subcellularLocation>
        <location evidence="1">Nucleus</location>
    </subcellularLocation>
</comment>
<dbReference type="InterPro" id="IPR043452">
    <property type="entry name" value="BZIP46-like"/>
</dbReference>
<evidence type="ECO:0000313" key="10">
    <source>
        <dbReference type="EMBL" id="KAJ6800861.1"/>
    </source>
</evidence>
<evidence type="ECO:0000313" key="11">
    <source>
        <dbReference type="Proteomes" id="UP001140949"/>
    </source>
</evidence>
<evidence type="ECO:0000256" key="2">
    <source>
        <dbReference type="ARBA" id="ARBA00022682"/>
    </source>
</evidence>
<proteinExistence type="predicted"/>
<organism evidence="10 11">
    <name type="scientific">Iris pallida</name>
    <name type="common">Sweet iris</name>
    <dbReference type="NCBI Taxonomy" id="29817"/>
    <lineage>
        <taxon>Eukaryota</taxon>
        <taxon>Viridiplantae</taxon>
        <taxon>Streptophyta</taxon>
        <taxon>Embryophyta</taxon>
        <taxon>Tracheophyta</taxon>
        <taxon>Spermatophyta</taxon>
        <taxon>Magnoliopsida</taxon>
        <taxon>Liliopsida</taxon>
        <taxon>Asparagales</taxon>
        <taxon>Iridaceae</taxon>
        <taxon>Iridoideae</taxon>
        <taxon>Irideae</taxon>
        <taxon>Iris</taxon>
    </lineage>
</organism>
<gene>
    <name evidence="10" type="ORF">M6B38_202360</name>
</gene>
<dbReference type="AlphaFoldDB" id="A0AAX6EA60"/>
<feature type="region of interest" description="Disordered" evidence="8">
    <location>
        <begin position="136"/>
        <end position="155"/>
    </location>
</feature>
<sequence length="396" mass="42618">MASPAESKADENEVTSHPHSHRRHRREDDDDLGFALTRQSSIYSLTLDEIQNTVCEPGRNFGSMNMDEFLNNIWNVEEAGSFPGGSASANANANAAVNLNVPAPAPLPLARQGSIAVPAPLCRKTVDEVWAEIHREGEEEEEGGEHVGGGGQNDVDRQQTMGEMTLEDFLVKAGVVRGGFGPNATVAAASQQQQQPAVAEAAAVVPMHHNYGGMVSYPQLNGNVELSAGLEYHHQPQQQQVVEGYGPPVTGKAYQLSLGSPASPMSSDGGMGSGHVDNGGGGGVVGGTAEANSAGMKNGRKRIADGGVEKVVERRQRRMIKNRESAARSRARKQAYTVELEAELNLLKEDNARLRAEERRAHAMRKKMIADCMAEHARNNAEKTVRTLRRCTSSPW</sequence>
<dbReference type="PANTHER" id="PTHR22952">
    <property type="entry name" value="CAMP-RESPONSE ELEMENT BINDING PROTEIN-RELATED"/>
    <property type="match status" value="1"/>
</dbReference>
<dbReference type="GO" id="GO:0009738">
    <property type="term" value="P:abscisic acid-activated signaling pathway"/>
    <property type="evidence" value="ECO:0007669"/>
    <property type="project" value="UniProtKB-KW"/>
</dbReference>
<dbReference type="GO" id="GO:0045893">
    <property type="term" value="P:positive regulation of DNA-templated transcription"/>
    <property type="evidence" value="ECO:0007669"/>
    <property type="project" value="InterPro"/>
</dbReference>
<evidence type="ECO:0000256" key="8">
    <source>
        <dbReference type="SAM" id="MobiDB-lite"/>
    </source>
</evidence>
<dbReference type="Gene3D" id="1.20.5.170">
    <property type="match status" value="1"/>
</dbReference>
<feature type="region of interest" description="Disordered" evidence="8">
    <location>
        <begin position="1"/>
        <end position="31"/>
    </location>
</feature>
<keyword evidence="7" id="KW-0175">Coiled coil</keyword>
<evidence type="ECO:0000256" key="6">
    <source>
        <dbReference type="ARBA" id="ARBA00023242"/>
    </source>
</evidence>
<keyword evidence="6" id="KW-0539">Nucleus</keyword>
<dbReference type="PANTHER" id="PTHR22952:SF175">
    <property type="entry name" value="PROTEIN ABSCISIC ACID-INSENSITIVE 5"/>
    <property type="match status" value="1"/>
</dbReference>
<feature type="coiled-coil region" evidence="7">
    <location>
        <begin position="337"/>
        <end position="367"/>
    </location>
</feature>
<keyword evidence="4" id="KW-0238">DNA-binding</keyword>
<dbReference type="InterPro" id="IPR046347">
    <property type="entry name" value="bZIP_sf"/>
</dbReference>
<evidence type="ECO:0000256" key="7">
    <source>
        <dbReference type="SAM" id="Coils"/>
    </source>
</evidence>
<feature type="compositionally biased region" description="Low complexity" evidence="8">
    <location>
        <begin position="259"/>
        <end position="268"/>
    </location>
</feature>
<evidence type="ECO:0000256" key="4">
    <source>
        <dbReference type="ARBA" id="ARBA00023125"/>
    </source>
</evidence>
<feature type="compositionally biased region" description="Gly residues" evidence="8">
    <location>
        <begin position="269"/>
        <end position="286"/>
    </location>
</feature>
<comment type="caution">
    <text evidence="10">The sequence shown here is derived from an EMBL/GenBank/DDBJ whole genome shotgun (WGS) entry which is preliminary data.</text>
</comment>
<dbReference type="SMART" id="SM00338">
    <property type="entry name" value="BRLZ"/>
    <property type="match status" value="1"/>
</dbReference>
<name>A0AAX6EA60_IRIPA</name>